<dbReference type="SMART" id="SM00388">
    <property type="entry name" value="HisKA"/>
    <property type="match status" value="1"/>
</dbReference>
<dbReference type="Pfam" id="PF00512">
    <property type="entry name" value="HisKA"/>
    <property type="match status" value="1"/>
</dbReference>
<sequence>MSIKDIWTVLKEERGQSIYRFARNLFFIFSSLSIILIVGTILTLKNYDRIEKKTLKEIEENILATKLENIQDEIRSVTSDLMMIAESNSLRNYLSGNSSLLENLQTEFYNYSKHHEVFDQVRLLDENGMEIVRVNYNNGNPIIVQSEDLQNKNDRYYFYDSFKLNRNEVFISPLDLNVENGQIEQPIKPMIRFATPVYNNEGIKKGAVVLNYYGQNIIKYFTEANNRFIKGQLMFLNSEGYWFKGINSDYDWGFMYEDKKDITFKNIYGNVWDSISGVNHSQFENYQGLFTFRTVNPIPSQLSPRYDSSQIPKVKDNYHWKIVSFIPVNVLQQAKNERIIQAVLLLSVLLISWLLIFIRLFKNQYYRFLAQRELEKREVRLSELNATKDKLFSVIGHDLINPLNRIEGFSDLLLESVKEKDYASVEEYARIVQNSSSKATDLLSNLLQWSRSQIGGVSFNPVEYNLYDQLTETVLLLKDAAEIKSICVKVNVVDEFSILADKEMVNTILRNLISNAIKFTHQNGEIVVSANVKDSKVLISVCDNGVGMDQDQLIKLFDIEKGDTRLGTEKEKGTGLGLVLCKEFVSKHHGEIWVESEVSKGSCFKFSIPQ</sequence>
<dbReference type="AlphaFoldDB" id="A0A2V4AG19"/>
<feature type="transmembrane region" description="Helical" evidence="11">
    <location>
        <begin position="21"/>
        <end position="44"/>
    </location>
</feature>
<comment type="catalytic activity">
    <reaction evidence="1">
        <text>ATP + protein L-histidine = ADP + protein N-phospho-L-histidine.</text>
        <dbReference type="EC" id="2.7.13.3"/>
    </reaction>
</comment>
<dbReference type="SUPFAM" id="SSF55874">
    <property type="entry name" value="ATPase domain of HSP90 chaperone/DNA topoisomerase II/histidine kinase"/>
    <property type="match status" value="1"/>
</dbReference>
<dbReference type="OrthoDB" id="9804645at2"/>
<dbReference type="InterPro" id="IPR005467">
    <property type="entry name" value="His_kinase_dom"/>
</dbReference>
<dbReference type="Gene3D" id="3.30.565.10">
    <property type="entry name" value="Histidine kinase-like ATPase, C-terminal domain"/>
    <property type="match status" value="1"/>
</dbReference>
<gene>
    <name evidence="13" type="ORF">DF185_02845</name>
</gene>
<evidence type="ECO:0000256" key="3">
    <source>
        <dbReference type="ARBA" id="ARBA00012438"/>
    </source>
</evidence>
<evidence type="ECO:0000256" key="1">
    <source>
        <dbReference type="ARBA" id="ARBA00000085"/>
    </source>
</evidence>
<evidence type="ECO:0000256" key="10">
    <source>
        <dbReference type="ARBA" id="ARBA00023012"/>
    </source>
</evidence>
<evidence type="ECO:0000256" key="9">
    <source>
        <dbReference type="ARBA" id="ARBA00022989"/>
    </source>
</evidence>
<dbReference type="Proteomes" id="UP000248079">
    <property type="component" value="Unassembled WGS sequence"/>
</dbReference>
<dbReference type="InterPro" id="IPR050736">
    <property type="entry name" value="Sensor_HK_Regulatory"/>
</dbReference>
<keyword evidence="9 11" id="KW-1133">Transmembrane helix</keyword>
<dbReference type="InterPro" id="IPR004358">
    <property type="entry name" value="Sig_transdc_His_kin-like_C"/>
</dbReference>
<evidence type="ECO:0000256" key="2">
    <source>
        <dbReference type="ARBA" id="ARBA00004651"/>
    </source>
</evidence>
<accession>A0A2V4AG19</accession>
<dbReference type="SUPFAM" id="SSF103190">
    <property type="entry name" value="Sensory domain-like"/>
    <property type="match status" value="2"/>
</dbReference>
<keyword evidence="11" id="KW-0472">Membrane</keyword>
<keyword evidence="6" id="KW-0808">Transferase</keyword>
<dbReference type="Pfam" id="PF21623">
    <property type="entry name" value="HK_sensor_dom_bact"/>
    <property type="match status" value="1"/>
</dbReference>
<comment type="subcellular location">
    <subcellularLocation>
        <location evidence="2">Cell membrane</location>
        <topology evidence="2">Multi-pass membrane protein</topology>
    </subcellularLocation>
</comment>
<dbReference type="InterPro" id="IPR036890">
    <property type="entry name" value="HATPase_C_sf"/>
</dbReference>
<evidence type="ECO:0000256" key="5">
    <source>
        <dbReference type="ARBA" id="ARBA00022553"/>
    </source>
</evidence>
<feature type="transmembrane region" description="Helical" evidence="11">
    <location>
        <begin position="339"/>
        <end position="361"/>
    </location>
</feature>
<evidence type="ECO:0000259" key="12">
    <source>
        <dbReference type="PROSITE" id="PS50109"/>
    </source>
</evidence>
<dbReference type="GO" id="GO:0005886">
    <property type="term" value="C:plasma membrane"/>
    <property type="evidence" value="ECO:0007669"/>
    <property type="project" value="UniProtKB-SubCell"/>
</dbReference>
<keyword evidence="14" id="KW-1185">Reference proteome</keyword>
<dbReference type="PANTHER" id="PTHR43711">
    <property type="entry name" value="TWO-COMPONENT HISTIDINE KINASE"/>
    <property type="match status" value="1"/>
</dbReference>
<dbReference type="PRINTS" id="PR00344">
    <property type="entry name" value="BCTRLSENSOR"/>
</dbReference>
<dbReference type="SMART" id="SM00387">
    <property type="entry name" value="HATPase_c"/>
    <property type="match status" value="1"/>
</dbReference>
<keyword evidence="8" id="KW-0418">Kinase</keyword>
<dbReference type="GO" id="GO:0000155">
    <property type="term" value="F:phosphorelay sensor kinase activity"/>
    <property type="evidence" value="ECO:0007669"/>
    <property type="project" value="InterPro"/>
</dbReference>
<dbReference type="Gene3D" id="1.10.287.130">
    <property type="match status" value="1"/>
</dbReference>
<keyword evidence="4" id="KW-1003">Cell membrane</keyword>
<dbReference type="Gene3D" id="3.30.450.20">
    <property type="entry name" value="PAS domain"/>
    <property type="match status" value="2"/>
</dbReference>
<evidence type="ECO:0000256" key="7">
    <source>
        <dbReference type="ARBA" id="ARBA00022692"/>
    </source>
</evidence>
<evidence type="ECO:0000256" key="4">
    <source>
        <dbReference type="ARBA" id="ARBA00022475"/>
    </source>
</evidence>
<dbReference type="InterPro" id="IPR003594">
    <property type="entry name" value="HATPase_dom"/>
</dbReference>
<dbReference type="InterPro" id="IPR048760">
    <property type="entry name" value="VP0354-like_sensor_dom"/>
</dbReference>
<dbReference type="CDD" id="cd18773">
    <property type="entry name" value="PDC1_HK_sensor"/>
    <property type="match status" value="1"/>
</dbReference>
<reference evidence="13 14" key="1">
    <citation type="submission" date="2018-05" db="EMBL/GenBank/DDBJ databases">
        <title>Marinifilum breve JC075T sp. nov., a marine bacterium isolated from Yongle Blue Hole in the South China Sea.</title>
        <authorList>
            <person name="Fu T."/>
        </authorList>
    </citation>
    <scope>NUCLEOTIDE SEQUENCE [LARGE SCALE GENOMIC DNA]</scope>
    <source>
        <strain evidence="13 14">JC075</strain>
    </source>
</reference>
<evidence type="ECO:0000256" key="6">
    <source>
        <dbReference type="ARBA" id="ARBA00022679"/>
    </source>
</evidence>
<dbReference type="PROSITE" id="PS50109">
    <property type="entry name" value="HIS_KIN"/>
    <property type="match status" value="1"/>
</dbReference>
<protein>
    <recommendedName>
        <fullName evidence="3">histidine kinase</fullName>
        <ecNumber evidence="3">2.7.13.3</ecNumber>
    </recommendedName>
</protein>
<dbReference type="PANTHER" id="PTHR43711:SF31">
    <property type="entry name" value="HISTIDINE KINASE"/>
    <property type="match status" value="1"/>
</dbReference>
<keyword evidence="10" id="KW-0902">Two-component regulatory system</keyword>
<dbReference type="SUPFAM" id="SSF47384">
    <property type="entry name" value="Homodimeric domain of signal transducing histidine kinase"/>
    <property type="match status" value="1"/>
</dbReference>
<feature type="domain" description="Histidine kinase" evidence="12">
    <location>
        <begin position="394"/>
        <end position="610"/>
    </location>
</feature>
<dbReference type="CDD" id="cd00082">
    <property type="entry name" value="HisKA"/>
    <property type="match status" value="1"/>
</dbReference>
<evidence type="ECO:0000313" key="13">
    <source>
        <dbReference type="EMBL" id="PXY03044.1"/>
    </source>
</evidence>
<dbReference type="RefSeq" id="WP_110359200.1">
    <property type="nucleotide sequence ID" value="NZ_QFLI01000001.1"/>
</dbReference>
<dbReference type="EMBL" id="QFLI01000001">
    <property type="protein sequence ID" value="PXY03044.1"/>
    <property type="molecule type" value="Genomic_DNA"/>
</dbReference>
<dbReference type="CDD" id="cd00075">
    <property type="entry name" value="HATPase"/>
    <property type="match status" value="1"/>
</dbReference>
<proteinExistence type="predicted"/>
<evidence type="ECO:0000313" key="14">
    <source>
        <dbReference type="Proteomes" id="UP000248079"/>
    </source>
</evidence>
<evidence type="ECO:0000256" key="8">
    <source>
        <dbReference type="ARBA" id="ARBA00022777"/>
    </source>
</evidence>
<comment type="caution">
    <text evidence="13">The sequence shown here is derived from an EMBL/GenBank/DDBJ whole genome shotgun (WGS) entry which is preliminary data.</text>
</comment>
<keyword evidence="7 11" id="KW-0812">Transmembrane</keyword>
<dbReference type="Pfam" id="PF02518">
    <property type="entry name" value="HATPase_c"/>
    <property type="match status" value="1"/>
</dbReference>
<organism evidence="13 14">
    <name type="scientific">Marinifilum breve</name>
    <dbReference type="NCBI Taxonomy" id="2184082"/>
    <lineage>
        <taxon>Bacteria</taxon>
        <taxon>Pseudomonadati</taxon>
        <taxon>Bacteroidota</taxon>
        <taxon>Bacteroidia</taxon>
        <taxon>Marinilabiliales</taxon>
        <taxon>Marinifilaceae</taxon>
    </lineage>
</organism>
<dbReference type="InterPro" id="IPR003661">
    <property type="entry name" value="HisK_dim/P_dom"/>
</dbReference>
<dbReference type="InterPro" id="IPR029151">
    <property type="entry name" value="Sensor-like_sf"/>
</dbReference>
<evidence type="ECO:0000256" key="11">
    <source>
        <dbReference type="SAM" id="Phobius"/>
    </source>
</evidence>
<dbReference type="InterPro" id="IPR036097">
    <property type="entry name" value="HisK_dim/P_sf"/>
</dbReference>
<keyword evidence="5" id="KW-0597">Phosphoprotein</keyword>
<dbReference type="EC" id="2.7.13.3" evidence="3"/>
<name>A0A2V4AG19_9BACT</name>